<organism evidence="1 2">
    <name type="scientific">Mycolicibacterium cyprinidarum</name>
    <dbReference type="NCBI Taxonomy" id="2860311"/>
    <lineage>
        <taxon>Bacteria</taxon>
        <taxon>Bacillati</taxon>
        <taxon>Actinomycetota</taxon>
        <taxon>Actinomycetes</taxon>
        <taxon>Mycobacteriales</taxon>
        <taxon>Mycobacteriaceae</taxon>
        <taxon>Mycolicibacterium</taxon>
    </lineage>
</organism>
<protein>
    <recommendedName>
        <fullName evidence="3">Secreted protein</fullName>
    </recommendedName>
</protein>
<name>A0ABQ4VA45_9MYCO</name>
<sequence length="66" mass="7581">MRWSVLNRPVVWVFLLEVQRGCEGLNGFDFAHRIKGSVPVQAIDHRKRRCNQLSADSNQRDFALAA</sequence>
<evidence type="ECO:0000313" key="2">
    <source>
        <dbReference type="Proteomes" id="UP001060504"/>
    </source>
</evidence>
<keyword evidence="2" id="KW-1185">Reference proteome</keyword>
<gene>
    <name evidence="1" type="ORF">NGTWS1702_34810</name>
</gene>
<dbReference type="EMBL" id="BPRH01003648">
    <property type="protein sequence ID" value="GJF10161.1"/>
    <property type="molecule type" value="Genomic_DNA"/>
</dbReference>
<evidence type="ECO:0008006" key="3">
    <source>
        <dbReference type="Google" id="ProtNLM"/>
    </source>
</evidence>
<accession>A0ABQ4VA45</accession>
<comment type="caution">
    <text evidence="1">The sequence shown here is derived from an EMBL/GenBank/DDBJ whole genome shotgun (WGS) entry which is preliminary data.</text>
</comment>
<dbReference type="Proteomes" id="UP001060504">
    <property type="component" value="Unassembled WGS sequence"/>
</dbReference>
<reference evidence="1 2" key="1">
    <citation type="submission" date="2021-08" db="EMBL/GenBank/DDBJ databases">
        <title>Draft genome sequence of Mycolicibacterium sp. NGTWS1702 strain.</title>
        <authorList>
            <person name="Matsumoto M."/>
            <person name="Tang B.C.C."/>
            <person name="Machida Y."/>
            <person name="Matoyama H."/>
            <person name="Kishihara T."/>
            <person name="Sato S."/>
            <person name="Kondo I."/>
            <person name="Sano M."/>
            <person name="Kato G."/>
        </authorList>
    </citation>
    <scope>NUCLEOTIDE SEQUENCE [LARGE SCALE GENOMIC DNA]</scope>
    <source>
        <strain evidence="1 2">NGTWSNA01</strain>
    </source>
</reference>
<evidence type="ECO:0000313" key="1">
    <source>
        <dbReference type="EMBL" id="GJF10161.1"/>
    </source>
</evidence>
<proteinExistence type="predicted"/>